<dbReference type="Gene3D" id="3.60.10.10">
    <property type="entry name" value="Endonuclease/exonuclease/phosphatase"/>
    <property type="match status" value="1"/>
</dbReference>
<dbReference type="SUPFAM" id="SSF56219">
    <property type="entry name" value="DNase I-like"/>
    <property type="match status" value="1"/>
</dbReference>
<accession>A0A4Y2VIG3</accession>
<comment type="caution">
    <text evidence="2">The sequence shown here is derived from an EMBL/GenBank/DDBJ whole genome shotgun (WGS) entry which is preliminary data.</text>
</comment>
<feature type="domain" description="Endonuclease/exonuclease/phosphatase" evidence="1">
    <location>
        <begin position="72"/>
        <end position="176"/>
    </location>
</feature>
<dbReference type="InterPro" id="IPR036691">
    <property type="entry name" value="Endo/exonu/phosph_ase_sf"/>
</dbReference>
<evidence type="ECO:0000313" key="3">
    <source>
        <dbReference type="Proteomes" id="UP000499080"/>
    </source>
</evidence>
<dbReference type="EMBL" id="BGPR01048039">
    <property type="protein sequence ID" value="GBO25055.1"/>
    <property type="molecule type" value="Genomic_DNA"/>
</dbReference>
<organism evidence="2 3">
    <name type="scientific">Araneus ventricosus</name>
    <name type="common">Orbweaver spider</name>
    <name type="synonym">Epeira ventricosa</name>
    <dbReference type="NCBI Taxonomy" id="182803"/>
    <lineage>
        <taxon>Eukaryota</taxon>
        <taxon>Metazoa</taxon>
        <taxon>Ecdysozoa</taxon>
        <taxon>Arthropoda</taxon>
        <taxon>Chelicerata</taxon>
        <taxon>Arachnida</taxon>
        <taxon>Araneae</taxon>
        <taxon>Araneomorphae</taxon>
        <taxon>Entelegynae</taxon>
        <taxon>Araneoidea</taxon>
        <taxon>Araneidae</taxon>
        <taxon>Araneus</taxon>
    </lineage>
</organism>
<name>A0A4Y2VIG3_ARAVE</name>
<evidence type="ECO:0000259" key="1">
    <source>
        <dbReference type="Pfam" id="PF14529"/>
    </source>
</evidence>
<dbReference type="Proteomes" id="UP000499080">
    <property type="component" value="Unassembled WGS sequence"/>
</dbReference>
<dbReference type="PANTHER" id="PTHR33273:SF4">
    <property type="entry name" value="ENDONUCLEASE_EXONUCLEASE_PHOSPHATASE DOMAIN-CONTAINING PROTEIN"/>
    <property type="match status" value="1"/>
</dbReference>
<dbReference type="Pfam" id="PF14529">
    <property type="entry name" value="Exo_endo_phos_2"/>
    <property type="match status" value="1"/>
</dbReference>
<sequence>MKELARLGVHDLGGRQPSSSDSTYLLREGLGREAVLAIRTRPQYSSLSHDCHSVKTRVLWQVGGCIYGYSVIQDTIQDISQFIVSLTQESVPIGDDMNAHSTLWGYPNDSPRGNAMEDFISSTNLHLLNVKDAGPTFQQPNAKGWPDLTLSIGQHLSNSTSWEVLEDVSFSDHNFIKIQLNIKVQSHSYTRFKTAYGCHNKFIQNFKPKVTSVQQEINFCNSKEDADKVTQTCKRKSSRLVNVLTRQKSKKEL</sequence>
<protein>
    <recommendedName>
        <fullName evidence="1">Endonuclease/exonuclease/phosphatase domain-containing protein</fullName>
    </recommendedName>
</protein>
<dbReference type="PANTHER" id="PTHR33273">
    <property type="entry name" value="DOMAIN-CONTAINING PROTEIN, PUTATIVE-RELATED"/>
    <property type="match status" value="1"/>
</dbReference>
<reference evidence="2 3" key="1">
    <citation type="journal article" date="2019" name="Sci. Rep.">
        <title>Orb-weaving spider Araneus ventricosus genome elucidates the spidroin gene catalogue.</title>
        <authorList>
            <person name="Kono N."/>
            <person name="Nakamura H."/>
            <person name="Ohtoshi R."/>
            <person name="Moran D.A.P."/>
            <person name="Shinohara A."/>
            <person name="Yoshida Y."/>
            <person name="Fujiwara M."/>
            <person name="Mori M."/>
            <person name="Tomita M."/>
            <person name="Arakawa K."/>
        </authorList>
    </citation>
    <scope>NUCLEOTIDE SEQUENCE [LARGE SCALE GENOMIC DNA]</scope>
</reference>
<dbReference type="AlphaFoldDB" id="A0A4Y2VIG3"/>
<gene>
    <name evidence="2" type="ORF">AVEN_47125_1</name>
</gene>
<dbReference type="OrthoDB" id="6437148at2759"/>
<dbReference type="GO" id="GO:0003824">
    <property type="term" value="F:catalytic activity"/>
    <property type="evidence" value="ECO:0007669"/>
    <property type="project" value="InterPro"/>
</dbReference>
<keyword evidence="3" id="KW-1185">Reference proteome</keyword>
<dbReference type="InterPro" id="IPR005135">
    <property type="entry name" value="Endo/exonuclease/phosphatase"/>
</dbReference>
<proteinExistence type="predicted"/>
<evidence type="ECO:0000313" key="2">
    <source>
        <dbReference type="EMBL" id="GBO25055.1"/>
    </source>
</evidence>